<dbReference type="InterPro" id="IPR037185">
    <property type="entry name" value="EmrE-like"/>
</dbReference>
<evidence type="ECO:0000256" key="3">
    <source>
        <dbReference type="SAM" id="SignalP"/>
    </source>
</evidence>
<feature type="signal peptide" evidence="3">
    <location>
        <begin position="1"/>
        <end position="17"/>
    </location>
</feature>
<accession>A0ABU3NZB1</accession>
<comment type="similarity">
    <text evidence="1">Belongs to the EamA transporter family.</text>
</comment>
<feature type="transmembrane region" description="Helical" evidence="2">
    <location>
        <begin position="64"/>
        <end position="80"/>
    </location>
</feature>
<feature type="transmembrane region" description="Helical" evidence="2">
    <location>
        <begin position="33"/>
        <end position="52"/>
    </location>
</feature>
<feature type="transmembrane region" description="Helical" evidence="2">
    <location>
        <begin position="214"/>
        <end position="235"/>
    </location>
</feature>
<evidence type="ECO:0000256" key="1">
    <source>
        <dbReference type="ARBA" id="ARBA00007362"/>
    </source>
</evidence>
<feature type="domain" description="EamA" evidence="4">
    <location>
        <begin position="5"/>
        <end position="136"/>
    </location>
</feature>
<keyword evidence="6" id="KW-1185">Reference proteome</keyword>
<dbReference type="Gene3D" id="1.10.3730.20">
    <property type="match status" value="1"/>
</dbReference>
<evidence type="ECO:0000256" key="2">
    <source>
        <dbReference type="SAM" id="Phobius"/>
    </source>
</evidence>
<keyword evidence="3" id="KW-0732">Signal</keyword>
<keyword evidence="2" id="KW-0812">Transmembrane</keyword>
<sequence length="286" mass="30101">MSALALALVLAAAIAHAAWNCLAKKIAGGIPFIWLFAVLSAVLYSPVAAWIYHTHRPEIGLPQLGLIAGTAVLHVLYFILLDKGYQLGDLSVIYPLARGTGPLLAMLAAVLLLGERPSWLAVAGGLAIGAGILVLTGNPAKLGDPANRRPVVFALLCGAVIAAYTVWDKIAVSAFLIPPLLYDWAANLGRVLILTPAALRDRQGIRDQWRRNKLAIAAIAVLSPLAYILVLTAMVFSPVSYIAPAREISILIGTLAGARILREGHTRQRLAVAGVMVAGLVALALG</sequence>
<organism evidence="5 6">
    <name type="scientific">Anaeroselena agilis</name>
    <dbReference type="NCBI Taxonomy" id="3063788"/>
    <lineage>
        <taxon>Bacteria</taxon>
        <taxon>Bacillati</taxon>
        <taxon>Bacillota</taxon>
        <taxon>Negativicutes</taxon>
        <taxon>Acetonemataceae</taxon>
        <taxon>Anaeroselena</taxon>
    </lineage>
</organism>
<dbReference type="SUPFAM" id="SSF103481">
    <property type="entry name" value="Multidrug resistance efflux transporter EmrE"/>
    <property type="match status" value="2"/>
</dbReference>
<feature type="chain" id="PRO_5045688628" evidence="3">
    <location>
        <begin position="18"/>
        <end position="286"/>
    </location>
</feature>
<feature type="domain" description="EamA" evidence="4">
    <location>
        <begin position="151"/>
        <end position="283"/>
    </location>
</feature>
<reference evidence="5 6" key="1">
    <citation type="submission" date="2023-07" db="EMBL/GenBank/DDBJ databases">
        <title>The novel representative of Negativicutes class, Anaeroselena agilis gen. nov. sp. nov.</title>
        <authorList>
            <person name="Prokofeva M.I."/>
            <person name="Elcheninov A.G."/>
            <person name="Klyukina A."/>
            <person name="Kublanov I.V."/>
            <person name="Frolov E.N."/>
            <person name="Podosokorskaya O.A."/>
        </authorList>
    </citation>
    <scope>NUCLEOTIDE SEQUENCE [LARGE SCALE GENOMIC DNA]</scope>
    <source>
        <strain evidence="5 6">4137-cl</strain>
    </source>
</reference>
<keyword evidence="2" id="KW-1133">Transmembrane helix</keyword>
<feature type="transmembrane region" description="Helical" evidence="2">
    <location>
        <begin position="92"/>
        <end position="112"/>
    </location>
</feature>
<gene>
    <name evidence="5" type="ORF">Q4T40_10320</name>
</gene>
<comment type="caution">
    <text evidence="5">The sequence shown here is derived from an EMBL/GenBank/DDBJ whole genome shotgun (WGS) entry which is preliminary data.</text>
</comment>
<dbReference type="RefSeq" id="WP_413780143.1">
    <property type="nucleotide sequence ID" value="NZ_JAUOZS010000001.1"/>
</dbReference>
<dbReference type="Proteomes" id="UP001254848">
    <property type="component" value="Unassembled WGS sequence"/>
</dbReference>
<evidence type="ECO:0000259" key="4">
    <source>
        <dbReference type="Pfam" id="PF00892"/>
    </source>
</evidence>
<dbReference type="InterPro" id="IPR000620">
    <property type="entry name" value="EamA_dom"/>
</dbReference>
<name>A0ABU3NZB1_9FIRM</name>
<keyword evidence="2" id="KW-0472">Membrane</keyword>
<evidence type="ECO:0000313" key="6">
    <source>
        <dbReference type="Proteomes" id="UP001254848"/>
    </source>
</evidence>
<protein>
    <submittedName>
        <fullName evidence="5">DMT family transporter</fullName>
    </submittedName>
</protein>
<dbReference type="EMBL" id="JAUOZS010000001">
    <property type="protein sequence ID" value="MDT8901637.1"/>
    <property type="molecule type" value="Genomic_DNA"/>
</dbReference>
<proteinExistence type="inferred from homology"/>
<feature type="transmembrane region" description="Helical" evidence="2">
    <location>
        <begin position="119"/>
        <end position="138"/>
    </location>
</feature>
<feature type="transmembrane region" description="Helical" evidence="2">
    <location>
        <begin position="150"/>
        <end position="167"/>
    </location>
</feature>
<evidence type="ECO:0000313" key="5">
    <source>
        <dbReference type="EMBL" id="MDT8901637.1"/>
    </source>
</evidence>
<dbReference type="Pfam" id="PF00892">
    <property type="entry name" value="EamA"/>
    <property type="match status" value="2"/>
</dbReference>